<feature type="domain" description="HTH tetR-type" evidence="4">
    <location>
        <begin position="21"/>
        <end position="81"/>
    </location>
</feature>
<keyword evidence="1 2" id="KW-0238">DNA-binding</keyword>
<dbReference type="SUPFAM" id="SSF46689">
    <property type="entry name" value="Homeodomain-like"/>
    <property type="match status" value="1"/>
</dbReference>
<dbReference type="InterPro" id="IPR009057">
    <property type="entry name" value="Homeodomain-like_sf"/>
</dbReference>
<dbReference type="Gene3D" id="1.10.10.60">
    <property type="entry name" value="Homeodomain-like"/>
    <property type="match status" value="1"/>
</dbReference>
<feature type="DNA-binding region" description="H-T-H motif" evidence="2">
    <location>
        <begin position="44"/>
        <end position="63"/>
    </location>
</feature>
<evidence type="ECO:0000256" key="2">
    <source>
        <dbReference type="PROSITE-ProRule" id="PRU00335"/>
    </source>
</evidence>
<dbReference type="PROSITE" id="PS01081">
    <property type="entry name" value="HTH_TETR_1"/>
    <property type="match status" value="1"/>
</dbReference>
<comment type="caution">
    <text evidence="5">The sequence shown here is derived from an EMBL/GenBank/DDBJ whole genome shotgun (WGS) entry which is preliminary data.</text>
</comment>
<name>A0ABV1SBW9_9RHOB</name>
<reference evidence="5 6" key="1">
    <citation type="submission" date="2024-01" db="EMBL/GenBank/DDBJ databases">
        <authorList>
            <person name="Deng Y."/>
            <person name="Su J."/>
        </authorList>
    </citation>
    <scope>NUCLEOTIDE SEQUENCE [LARGE SCALE GENOMIC DNA]</scope>
    <source>
        <strain evidence="5 6">CPCC 100088</strain>
    </source>
</reference>
<evidence type="ECO:0000313" key="6">
    <source>
        <dbReference type="Proteomes" id="UP001438953"/>
    </source>
</evidence>
<dbReference type="PANTHER" id="PTHR30055:SF146">
    <property type="entry name" value="HTH-TYPE TRANSCRIPTIONAL DUAL REGULATOR CECR"/>
    <property type="match status" value="1"/>
</dbReference>
<keyword evidence="6" id="KW-1185">Reference proteome</keyword>
<dbReference type="RefSeq" id="WP_350934284.1">
    <property type="nucleotide sequence ID" value="NZ_JAYWLC010000001.1"/>
</dbReference>
<accession>A0ABV1SBW9</accession>
<evidence type="ECO:0000256" key="1">
    <source>
        <dbReference type="ARBA" id="ARBA00023125"/>
    </source>
</evidence>
<dbReference type="InterPro" id="IPR050109">
    <property type="entry name" value="HTH-type_TetR-like_transc_reg"/>
</dbReference>
<dbReference type="EMBL" id="JAYWLC010000001">
    <property type="protein sequence ID" value="MER5170400.1"/>
    <property type="molecule type" value="Genomic_DNA"/>
</dbReference>
<organism evidence="5 6">
    <name type="scientific">Thioclava kandeliae</name>
    <dbReference type="NCBI Taxonomy" id="3070818"/>
    <lineage>
        <taxon>Bacteria</taxon>
        <taxon>Pseudomonadati</taxon>
        <taxon>Pseudomonadota</taxon>
        <taxon>Alphaproteobacteria</taxon>
        <taxon>Rhodobacterales</taxon>
        <taxon>Paracoccaceae</taxon>
        <taxon>Thioclava</taxon>
    </lineage>
</organism>
<evidence type="ECO:0000313" key="5">
    <source>
        <dbReference type="EMBL" id="MER5170400.1"/>
    </source>
</evidence>
<dbReference type="PRINTS" id="PR00455">
    <property type="entry name" value="HTHTETR"/>
</dbReference>
<dbReference type="Gene3D" id="1.10.357.10">
    <property type="entry name" value="Tetracycline Repressor, domain 2"/>
    <property type="match status" value="1"/>
</dbReference>
<dbReference type="PROSITE" id="PS50977">
    <property type="entry name" value="HTH_TETR_2"/>
    <property type="match status" value="1"/>
</dbReference>
<dbReference type="PANTHER" id="PTHR30055">
    <property type="entry name" value="HTH-TYPE TRANSCRIPTIONAL REGULATOR RUTR"/>
    <property type="match status" value="1"/>
</dbReference>
<sequence>MHEKDSCCDGQIRRHAAGQDPEKRDQILEGAWKMFLERGYDATTMSSICKAAGVSKGTLYVYFADKQDLFVGLIEQRKRIFLAGVDEVLAGPGSAEEKLLHSARLLGHKLCSEDVVRGQRIVIGVAERMPELGQRFYETGARNFLGVLSDWMCQESAAGRFAIDDPLMTAHRFSELVTAGLWRQCLFGFRAAPPADDEIEANCREAVRIFMAAYGRP</sequence>
<dbReference type="Pfam" id="PF00440">
    <property type="entry name" value="TetR_N"/>
    <property type="match status" value="1"/>
</dbReference>
<protein>
    <submittedName>
        <fullName evidence="5">TetR/AcrR family transcriptional regulator</fullName>
    </submittedName>
</protein>
<dbReference type="Proteomes" id="UP001438953">
    <property type="component" value="Unassembled WGS sequence"/>
</dbReference>
<gene>
    <name evidence="5" type="ORF">VSX56_01310</name>
</gene>
<evidence type="ECO:0000259" key="4">
    <source>
        <dbReference type="PROSITE" id="PS50977"/>
    </source>
</evidence>
<feature type="region of interest" description="Disordered" evidence="3">
    <location>
        <begin position="1"/>
        <end position="22"/>
    </location>
</feature>
<dbReference type="InterPro" id="IPR001647">
    <property type="entry name" value="HTH_TetR"/>
</dbReference>
<evidence type="ECO:0000256" key="3">
    <source>
        <dbReference type="SAM" id="MobiDB-lite"/>
    </source>
</evidence>
<dbReference type="Pfam" id="PF14246">
    <property type="entry name" value="TetR_C_7"/>
    <property type="match status" value="1"/>
</dbReference>
<dbReference type="InterPro" id="IPR039536">
    <property type="entry name" value="TetR_C_Proteobacteria"/>
</dbReference>
<dbReference type="InterPro" id="IPR023772">
    <property type="entry name" value="DNA-bd_HTH_TetR-type_CS"/>
</dbReference>
<reference evidence="5 6" key="2">
    <citation type="submission" date="2024-06" db="EMBL/GenBank/DDBJ databases">
        <title>Thioclava kandeliae sp. nov. from a rhizosphere soil sample of Kandelia candel in a mangrove.</title>
        <authorList>
            <person name="Mu T."/>
        </authorList>
    </citation>
    <scope>NUCLEOTIDE SEQUENCE [LARGE SCALE GENOMIC DNA]</scope>
    <source>
        <strain evidence="5 6">CPCC 100088</strain>
    </source>
</reference>
<proteinExistence type="predicted"/>